<dbReference type="Gene3D" id="1.10.150.20">
    <property type="entry name" value="5' to 3' exonuclease, C-terminal subdomain"/>
    <property type="match status" value="1"/>
</dbReference>
<dbReference type="Pfam" id="PF14229">
    <property type="entry name" value="DUF4332"/>
    <property type="match status" value="1"/>
</dbReference>
<keyword evidence="3" id="KW-1185">Reference proteome</keyword>
<organism evidence="2 3">
    <name type="scientific">Raineyella fluvialis</name>
    <dbReference type="NCBI Taxonomy" id="2662261"/>
    <lineage>
        <taxon>Bacteria</taxon>
        <taxon>Bacillati</taxon>
        <taxon>Actinomycetota</taxon>
        <taxon>Actinomycetes</taxon>
        <taxon>Propionibacteriales</taxon>
        <taxon>Propionibacteriaceae</taxon>
        <taxon>Raineyella</taxon>
    </lineage>
</organism>
<evidence type="ECO:0000259" key="1">
    <source>
        <dbReference type="Pfam" id="PF14229"/>
    </source>
</evidence>
<accession>A0A5Q2F9K7</accession>
<proteinExistence type="predicted"/>
<dbReference type="AlphaFoldDB" id="A0A5Q2F9K7"/>
<sequence length="85" mass="9338">MSNVDAAVSRSCEMAHVENDLARIKGIGPKHAEVLKSIGVDSVKELRHRNAEKLKEMIETRHGKVIGLSVAECEDWISQAKALDS</sequence>
<name>A0A5Q2F9K7_9ACTN</name>
<dbReference type="KEGG" id="rain:Rai3103_00585"/>
<dbReference type="InterPro" id="IPR025567">
    <property type="entry name" value="DUF4332"/>
</dbReference>
<evidence type="ECO:0000313" key="3">
    <source>
        <dbReference type="Proteomes" id="UP000386847"/>
    </source>
</evidence>
<gene>
    <name evidence="2" type="ORF">Rai3103_00585</name>
</gene>
<dbReference type="EMBL" id="CP045725">
    <property type="protein sequence ID" value="QGF22427.1"/>
    <property type="molecule type" value="Genomic_DNA"/>
</dbReference>
<reference evidence="2 3" key="1">
    <citation type="submission" date="2019-10" db="EMBL/GenBank/DDBJ databases">
        <title>Genomic analysis of Raineyella sp. CBA3103.</title>
        <authorList>
            <person name="Roh S.W."/>
        </authorList>
    </citation>
    <scope>NUCLEOTIDE SEQUENCE [LARGE SCALE GENOMIC DNA]</scope>
    <source>
        <strain evidence="2 3">CBA3103</strain>
    </source>
</reference>
<feature type="domain" description="DUF4332" evidence="1">
    <location>
        <begin position="20"/>
        <end position="83"/>
    </location>
</feature>
<evidence type="ECO:0000313" key="2">
    <source>
        <dbReference type="EMBL" id="QGF22427.1"/>
    </source>
</evidence>
<protein>
    <submittedName>
        <fullName evidence="2">DUF4332 domain-containing protein</fullName>
    </submittedName>
</protein>
<dbReference type="Proteomes" id="UP000386847">
    <property type="component" value="Chromosome"/>
</dbReference>